<protein>
    <recommendedName>
        <fullName evidence="4">Myb/SANT-like domain-containing protein</fullName>
    </recommendedName>
</protein>
<evidence type="ECO:0000313" key="2">
    <source>
        <dbReference type="EMBL" id="CAD6226689.1"/>
    </source>
</evidence>
<dbReference type="PANTHER" id="PTHR47127">
    <property type="entry name" value="10A19I.15"/>
    <property type="match status" value="1"/>
</dbReference>
<keyword evidence="3" id="KW-1185">Reference proteome</keyword>
<dbReference type="AlphaFoldDB" id="A0A811NNP6"/>
<dbReference type="OrthoDB" id="686674at2759"/>
<dbReference type="Proteomes" id="UP000604825">
    <property type="component" value="Unassembled WGS sequence"/>
</dbReference>
<organism evidence="2 3">
    <name type="scientific">Miscanthus lutarioriparius</name>
    <dbReference type="NCBI Taxonomy" id="422564"/>
    <lineage>
        <taxon>Eukaryota</taxon>
        <taxon>Viridiplantae</taxon>
        <taxon>Streptophyta</taxon>
        <taxon>Embryophyta</taxon>
        <taxon>Tracheophyta</taxon>
        <taxon>Spermatophyta</taxon>
        <taxon>Magnoliopsida</taxon>
        <taxon>Liliopsida</taxon>
        <taxon>Poales</taxon>
        <taxon>Poaceae</taxon>
        <taxon>PACMAD clade</taxon>
        <taxon>Panicoideae</taxon>
        <taxon>Andropogonodae</taxon>
        <taxon>Andropogoneae</taxon>
        <taxon>Saccharinae</taxon>
        <taxon>Miscanthus</taxon>
    </lineage>
</organism>
<evidence type="ECO:0008006" key="4">
    <source>
        <dbReference type="Google" id="ProtNLM"/>
    </source>
</evidence>
<dbReference type="EMBL" id="CAJGYO010000004">
    <property type="protein sequence ID" value="CAD6226689.1"/>
    <property type="molecule type" value="Genomic_DNA"/>
</dbReference>
<reference evidence="2" key="1">
    <citation type="submission" date="2020-10" db="EMBL/GenBank/DDBJ databases">
        <authorList>
            <person name="Han B."/>
            <person name="Lu T."/>
            <person name="Zhao Q."/>
            <person name="Huang X."/>
            <person name="Zhao Y."/>
        </authorList>
    </citation>
    <scope>NUCLEOTIDE SEQUENCE</scope>
</reference>
<feature type="region of interest" description="Disordered" evidence="1">
    <location>
        <begin position="177"/>
        <end position="199"/>
    </location>
</feature>
<proteinExistence type="predicted"/>
<feature type="compositionally biased region" description="Basic and acidic residues" evidence="1">
    <location>
        <begin position="179"/>
        <end position="191"/>
    </location>
</feature>
<comment type="caution">
    <text evidence="2">The sequence shown here is derived from an EMBL/GenBank/DDBJ whole genome shotgun (WGS) entry which is preliminary data.</text>
</comment>
<gene>
    <name evidence="2" type="ORF">NCGR_LOCUS18452</name>
</gene>
<evidence type="ECO:0000256" key="1">
    <source>
        <dbReference type="SAM" id="MobiDB-lite"/>
    </source>
</evidence>
<evidence type="ECO:0000313" key="3">
    <source>
        <dbReference type="Proteomes" id="UP000604825"/>
    </source>
</evidence>
<accession>A0A811NNP6</accession>
<name>A0A811NNP6_9POAL</name>
<sequence>MSSVNANDGEGFVSAASLVPGFGMAASAAPTGGAPPTIVVANVQPLPAAGANGAAGAINAGGGGASRAHACVYNHLRKWRQRWGRVCKLKELSGALWDDDTKAIMLDQDHYAGHVKDHPKDVEYLNTPIRFYDEMETIFGSACATRRFAVGSNEPLGVSSNTTDIAAGKMEGTFGHQQLGDEKANHGESSKATEPNSSVVGGKWKRACFSEDEMLIMTNMTDVVNNVANALRETGPAHVDADLYHAVMDMPEFTEEALIVAFSHLLDNKA</sequence>